<dbReference type="SUPFAM" id="SSF89447">
    <property type="entry name" value="AbrB/MazE/MraZ-like"/>
    <property type="match status" value="1"/>
</dbReference>
<sequence length="77" mass="8808">MFTIENVSKLSEKRQITIPLSLCKKLELGAGDRICFDFDPEKKIAVMRKATAADIQWYLQLSNTVLTEWEGSEDDDL</sequence>
<organism evidence="1 2">
    <name type="scientific">Fluviispira multicolorata</name>
    <dbReference type="NCBI Taxonomy" id="2654512"/>
    <lineage>
        <taxon>Bacteria</taxon>
        <taxon>Pseudomonadati</taxon>
        <taxon>Bdellovibrionota</taxon>
        <taxon>Oligoflexia</taxon>
        <taxon>Silvanigrellales</taxon>
        <taxon>Silvanigrellaceae</taxon>
        <taxon>Fluviispira</taxon>
    </lineage>
</organism>
<name>A0A833JD10_9BACT</name>
<dbReference type="Proteomes" id="UP000442694">
    <property type="component" value="Unassembled WGS sequence"/>
</dbReference>
<gene>
    <name evidence="1" type="ORF">GCL57_13130</name>
</gene>
<protein>
    <recommendedName>
        <fullName evidence="3">SpoVT-AbrB domain-containing protein</fullName>
    </recommendedName>
</protein>
<comment type="caution">
    <text evidence="1">The sequence shown here is derived from an EMBL/GenBank/DDBJ whole genome shotgun (WGS) entry which is preliminary data.</text>
</comment>
<proteinExistence type="predicted"/>
<dbReference type="Gene3D" id="2.10.260.10">
    <property type="match status" value="1"/>
</dbReference>
<dbReference type="EMBL" id="WFLN01000010">
    <property type="protein sequence ID" value="KAB8027992.1"/>
    <property type="molecule type" value="Genomic_DNA"/>
</dbReference>
<dbReference type="RefSeq" id="WP_152213814.1">
    <property type="nucleotide sequence ID" value="NZ_WFLN01000010.1"/>
</dbReference>
<dbReference type="InterPro" id="IPR037914">
    <property type="entry name" value="SpoVT-AbrB_sf"/>
</dbReference>
<reference evidence="1 2" key="1">
    <citation type="submission" date="2019-10" db="EMBL/GenBank/DDBJ databases">
        <title>New genus of Silvanigrellaceae.</title>
        <authorList>
            <person name="Pitt A."/>
            <person name="Hahn M.W."/>
        </authorList>
    </citation>
    <scope>NUCLEOTIDE SEQUENCE [LARGE SCALE GENOMIC DNA]</scope>
    <source>
        <strain evidence="1 2">33A1-SZDP</strain>
    </source>
</reference>
<accession>A0A833JD10</accession>
<keyword evidence="2" id="KW-1185">Reference proteome</keyword>
<dbReference type="AlphaFoldDB" id="A0A833JD10"/>
<evidence type="ECO:0000313" key="1">
    <source>
        <dbReference type="EMBL" id="KAB8027992.1"/>
    </source>
</evidence>
<evidence type="ECO:0008006" key="3">
    <source>
        <dbReference type="Google" id="ProtNLM"/>
    </source>
</evidence>
<evidence type="ECO:0000313" key="2">
    <source>
        <dbReference type="Proteomes" id="UP000442694"/>
    </source>
</evidence>